<keyword evidence="2" id="KW-0479">Metal-binding</keyword>
<dbReference type="CDD" id="cd03885">
    <property type="entry name" value="M20_CPDG2"/>
    <property type="match status" value="1"/>
</dbReference>
<dbReference type="InterPro" id="IPR017150">
    <property type="entry name" value="Pept_M20_glutamate_carboxypep"/>
</dbReference>
<dbReference type="RefSeq" id="WP_251934589.1">
    <property type="nucleotide sequence ID" value="NZ_CP098747.1"/>
</dbReference>
<dbReference type="EMBL" id="CP098747">
    <property type="protein sequence ID" value="USG61516.1"/>
    <property type="molecule type" value="Genomic_DNA"/>
</dbReference>
<evidence type="ECO:0000256" key="3">
    <source>
        <dbReference type="ARBA" id="ARBA00022801"/>
    </source>
</evidence>
<organism evidence="6 7">
    <name type="scientific">Sneathiella marina</name>
    <dbReference type="NCBI Taxonomy" id="2950108"/>
    <lineage>
        <taxon>Bacteria</taxon>
        <taxon>Pseudomonadati</taxon>
        <taxon>Pseudomonadota</taxon>
        <taxon>Alphaproteobacteria</taxon>
        <taxon>Sneathiellales</taxon>
        <taxon>Sneathiellaceae</taxon>
        <taxon>Sneathiella</taxon>
    </lineage>
</organism>
<feature type="domain" description="Peptidase M20 dimerisation" evidence="5">
    <location>
        <begin position="185"/>
        <end position="276"/>
    </location>
</feature>
<gene>
    <name evidence="6" type="ORF">NBZ79_00810</name>
</gene>
<evidence type="ECO:0000256" key="4">
    <source>
        <dbReference type="ARBA" id="ARBA00022833"/>
    </source>
</evidence>
<keyword evidence="3" id="KW-0378">Hydrolase</keyword>
<evidence type="ECO:0000313" key="6">
    <source>
        <dbReference type="EMBL" id="USG61516.1"/>
    </source>
</evidence>
<evidence type="ECO:0000256" key="1">
    <source>
        <dbReference type="ARBA" id="ARBA00001947"/>
    </source>
</evidence>
<comment type="cofactor">
    <cofactor evidence="1">
        <name>Zn(2+)</name>
        <dbReference type="ChEBI" id="CHEBI:29105"/>
    </cofactor>
</comment>
<sequence length="383" mass="41985">MDNHQKNHPLIDPEEIVEGILEWVKIESPSTDQAAVNEMATLVEAQCLAAGLEVERTRGEDGWGDLVRARSAHPDESTPGILILSHIDTVHPLGTKEGDNPIRRDADKLYGPGIYDMKAGAYLAYYAYRHLLRQGNSPKLPVTFMFVPEEEVGSPYSRKYIEEEARKAKYVLVTEPARDGGKIVVARKGWGNFQLKTTGVPAHAGAKHEDGRSAIKEMARQILDIENMTDYQRGISLNVGLVEGGTGTNVVPRECHINVDMRVKTMADGEEMVAIIHGLKAYDPDVCLTIDGGMNRPPFEMNDETAALFDIARNASLEHDLDLQYTTMTGGCSDGNFTGAMGVPTLDGMGADGAGAHTLDEFILVSSLEPRAKTWVKLLERLE</sequence>
<dbReference type="PANTHER" id="PTHR43808">
    <property type="entry name" value="ACETYLORNITHINE DEACETYLASE"/>
    <property type="match status" value="1"/>
</dbReference>
<reference evidence="6" key="1">
    <citation type="submission" date="2022-06" db="EMBL/GenBank/DDBJ databases">
        <title>Sneathiella actinostolidae sp. nov., isolated from a sea anemonein the Western Pacific Ocean.</title>
        <authorList>
            <person name="Wei M.J."/>
        </authorList>
    </citation>
    <scope>NUCLEOTIDE SEQUENCE</scope>
    <source>
        <strain evidence="6">PHK-P5</strain>
    </source>
</reference>
<dbReference type="Gene3D" id="3.40.630.10">
    <property type="entry name" value="Zn peptidases"/>
    <property type="match status" value="1"/>
</dbReference>
<dbReference type="SUPFAM" id="SSF55031">
    <property type="entry name" value="Bacterial exopeptidase dimerisation domain"/>
    <property type="match status" value="1"/>
</dbReference>
<dbReference type="Pfam" id="PF07687">
    <property type="entry name" value="M20_dimer"/>
    <property type="match status" value="1"/>
</dbReference>
<dbReference type="InterPro" id="IPR011650">
    <property type="entry name" value="Peptidase_M20_dimer"/>
</dbReference>
<dbReference type="SUPFAM" id="SSF53187">
    <property type="entry name" value="Zn-dependent exopeptidases"/>
    <property type="match status" value="1"/>
</dbReference>
<accession>A0ABY4W3W6</accession>
<keyword evidence="4" id="KW-0862">Zinc</keyword>
<dbReference type="InterPro" id="IPR002933">
    <property type="entry name" value="Peptidase_M20"/>
</dbReference>
<name>A0ABY4W3W6_9PROT</name>
<dbReference type="PROSITE" id="PS00758">
    <property type="entry name" value="ARGE_DAPE_CPG2_1"/>
    <property type="match status" value="1"/>
</dbReference>
<evidence type="ECO:0000256" key="2">
    <source>
        <dbReference type="ARBA" id="ARBA00022723"/>
    </source>
</evidence>
<dbReference type="Gene3D" id="3.30.70.360">
    <property type="match status" value="1"/>
</dbReference>
<dbReference type="InterPro" id="IPR036264">
    <property type="entry name" value="Bact_exopeptidase_dim_dom"/>
</dbReference>
<evidence type="ECO:0000259" key="5">
    <source>
        <dbReference type="Pfam" id="PF07687"/>
    </source>
</evidence>
<dbReference type="InterPro" id="IPR050072">
    <property type="entry name" value="Peptidase_M20A"/>
</dbReference>
<dbReference type="PANTHER" id="PTHR43808:SF9">
    <property type="entry name" value="BLL0789 PROTEIN"/>
    <property type="match status" value="1"/>
</dbReference>
<dbReference type="Pfam" id="PF01546">
    <property type="entry name" value="Peptidase_M20"/>
    <property type="match status" value="1"/>
</dbReference>
<protein>
    <submittedName>
        <fullName evidence="6">M20 family metallopeptidase</fullName>
    </submittedName>
</protein>
<dbReference type="Proteomes" id="UP001056291">
    <property type="component" value="Chromosome"/>
</dbReference>
<proteinExistence type="predicted"/>
<evidence type="ECO:0000313" key="7">
    <source>
        <dbReference type="Proteomes" id="UP001056291"/>
    </source>
</evidence>
<dbReference type="InterPro" id="IPR001261">
    <property type="entry name" value="ArgE/DapE_CS"/>
</dbReference>
<keyword evidence="7" id="KW-1185">Reference proteome</keyword>
<dbReference type="PIRSF" id="PIRSF037238">
    <property type="entry name" value="Carboxypeptidase_G2"/>
    <property type="match status" value="1"/>
</dbReference>